<comment type="caution">
    <text evidence="2">The sequence shown here is derived from an EMBL/GenBank/DDBJ whole genome shotgun (WGS) entry which is preliminary data.</text>
</comment>
<protein>
    <submittedName>
        <fullName evidence="2">Uncharacterized protein</fullName>
    </submittedName>
</protein>
<feature type="compositionally biased region" description="Basic and acidic residues" evidence="1">
    <location>
        <begin position="12"/>
        <end position="23"/>
    </location>
</feature>
<evidence type="ECO:0000256" key="1">
    <source>
        <dbReference type="SAM" id="MobiDB-lite"/>
    </source>
</evidence>
<feature type="compositionally biased region" description="Basic residues" evidence="1">
    <location>
        <begin position="1"/>
        <end position="11"/>
    </location>
</feature>
<proteinExistence type="predicted"/>
<dbReference type="Proteomes" id="UP001054252">
    <property type="component" value="Unassembled WGS sequence"/>
</dbReference>
<sequence>MKQKHPRQKFWRKADPDLKEGSHDRRKWRKGVLDGRRIR</sequence>
<gene>
    <name evidence="2" type="ORF">SLEP1_g50223</name>
</gene>
<dbReference type="EMBL" id="BPVZ01000162">
    <property type="protein sequence ID" value="GKV42861.1"/>
    <property type="molecule type" value="Genomic_DNA"/>
</dbReference>
<keyword evidence="3" id="KW-1185">Reference proteome</keyword>
<reference evidence="2 3" key="1">
    <citation type="journal article" date="2021" name="Commun. Biol.">
        <title>The genome of Shorea leprosula (Dipterocarpaceae) highlights the ecological relevance of drought in aseasonal tropical rainforests.</title>
        <authorList>
            <person name="Ng K.K.S."/>
            <person name="Kobayashi M.J."/>
            <person name="Fawcett J.A."/>
            <person name="Hatakeyama M."/>
            <person name="Paape T."/>
            <person name="Ng C.H."/>
            <person name="Ang C.C."/>
            <person name="Tnah L.H."/>
            <person name="Lee C.T."/>
            <person name="Nishiyama T."/>
            <person name="Sese J."/>
            <person name="O'Brien M.J."/>
            <person name="Copetti D."/>
            <person name="Mohd Noor M.I."/>
            <person name="Ong R.C."/>
            <person name="Putra M."/>
            <person name="Sireger I.Z."/>
            <person name="Indrioko S."/>
            <person name="Kosugi Y."/>
            <person name="Izuno A."/>
            <person name="Isagi Y."/>
            <person name="Lee S.L."/>
            <person name="Shimizu K.K."/>
        </authorList>
    </citation>
    <scope>NUCLEOTIDE SEQUENCE [LARGE SCALE GENOMIC DNA]</scope>
    <source>
        <strain evidence="2">214</strain>
    </source>
</reference>
<dbReference type="AlphaFoldDB" id="A0AAV5LZA2"/>
<feature type="region of interest" description="Disordered" evidence="1">
    <location>
        <begin position="1"/>
        <end position="39"/>
    </location>
</feature>
<evidence type="ECO:0000313" key="3">
    <source>
        <dbReference type="Proteomes" id="UP001054252"/>
    </source>
</evidence>
<evidence type="ECO:0000313" key="2">
    <source>
        <dbReference type="EMBL" id="GKV42861.1"/>
    </source>
</evidence>
<name>A0AAV5LZA2_9ROSI</name>
<organism evidence="2 3">
    <name type="scientific">Rubroshorea leprosula</name>
    <dbReference type="NCBI Taxonomy" id="152421"/>
    <lineage>
        <taxon>Eukaryota</taxon>
        <taxon>Viridiplantae</taxon>
        <taxon>Streptophyta</taxon>
        <taxon>Embryophyta</taxon>
        <taxon>Tracheophyta</taxon>
        <taxon>Spermatophyta</taxon>
        <taxon>Magnoliopsida</taxon>
        <taxon>eudicotyledons</taxon>
        <taxon>Gunneridae</taxon>
        <taxon>Pentapetalae</taxon>
        <taxon>rosids</taxon>
        <taxon>malvids</taxon>
        <taxon>Malvales</taxon>
        <taxon>Dipterocarpaceae</taxon>
        <taxon>Rubroshorea</taxon>
    </lineage>
</organism>
<accession>A0AAV5LZA2</accession>